<protein>
    <submittedName>
        <fullName evidence="1">Uncharacterized protein</fullName>
    </submittedName>
</protein>
<gene>
    <name evidence="1" type="ORF">T4D_15961</name>
</gene>
<dbReference type="Proteomes" id="UP000054995">
    <property type="component" value="Unassembled WGS sequence"/>
</dbReference>
<evidence type="ECO:0000313" key="2">
    <source>
        <dbReference type="Proteomes" id="UP000054995"/>
    </source>
</evidence>
<proteinExistence type="predicted"/>
<comment type="caution">
    <text evidence="1">The sequence shown here is derived from an EMBL/GenBank/DDBJ whole genome shotgun (WGS) entry which is preliminary data.</text>
</comment>
<dbReference type="AlphaFoldDB" id="A0A0V1FDC7"/>
<reference evidence="1 2" key="1">
    <citation type="submission" date="2015-01" db="EMBL/GenBank/DDBJ databases">
        <title>Evolution of Trichinella species and genotypes.</title>
        <authorList>
            <person name="Korhonen P.K."/>
            <person name="Edoardo P."/>
            <person name="Giuseppe L.R."/>
            <person name="Gasser R.B."/>
        </authorList>
    </citation>
    <scope>NUCLEOTIDE SEQUENCE [LARGE SCALE GENOMIC DNA]</scope>
    <source>
        <strain evidence="1">ISS470</strain>
    </source>
</reference>
<sequence length="77" mass="8602">MENMPLLAPTLDQSANNLRQDASVRDSFSVHQGFGFFTFSKSGICKLRANKIIQIVFTNAIKSTSSIFPLFLLRLHA</sequence>
<accession>A0A0V1FDC7</accession>
<name>A0A0V1FDC7_TRIPS</name>
<keyword evidence="2" id="KW-1185">Reference proteome</keyword>
<organism evidence="1 2">
    <name type="scientific">Trichinella pseudospiralis</name>
    <name type="common">Parasitic roundworm</name>
    <dbReference type="NCBI Taxonomy" id="6337"/>
    <lineage>
        <taxon>Eukaryota</taxon>
        <taxon>Metazoa</taxon>
        <taxon>Ecdysozoa</taxon>
        <taxon>Nematoda</taxon>
        <taxon>Enoplea</taxon>
        <taxon>Dorylaimia</taxon>
        <taxon>Trichinellida</taxon>
        <taxon>Trichinellidae</taxon>
        <taxon>Trichinella</taxon>
    </lineage>
</organism>
<dbReference type="OrthoDB" id="10548551at2759"/>
<dbReference type="EMBL" id="JYDT01000126">
    <property type="protein sequence ID" value="KRY83950.1"/>
    <property type="molecule type" value="Genomic_DNA"/>
</dbReference>
<evidence type="ECO:0000313" key="1">
    <source>
        <dbReference type="EMBL" id="KRY83950.1"/>
    </source>
</evidence>